<evidence type="ECO:0000313" key="3">
    <source>
        <dbReference type="EMBL" id="MCE5170327.1"/>
    </source>
</evidence>
<dbReference type="RefSeq" id="WP_019421251.1">
    <property type="nucleotide sequence ID" value="NZ_JAJNBZ010000009.1"/>
</dbReference>
<dbReference type="InterPro" id="IPR036390">
    <property type="entry name" value="WH_DNA-bd_sf"/>
</dbReference>
<comment type="caution">
    <text evidence="3">The sequence shown here is derived from an EMBL/GenBank/DDBJ whole genome shotgun (WGS) entry which is preliminary data.</text>
</comment>
<gene>
    <name evidence="3" type="ORF">LQV63_13505</name>
</gene>
<dbReference type="InterPro" id="IPR036388">
    <property type="entry name" value="WH-like_DNA-bd_sf"/>
</dbReference>
<dbReference type="InterPro" id="IPR000835">
    <property type="entry name" value="HTH_MarR-typ"/>
</dbReference>
<feature type="domain" description="HTH marR-type" evidence="2">
    <location>
        <begin position="3"/>
        <end position="140"/>
    </location>
</feature>
<name>A0ABS8YFJ9_9BACL</name>
<organism evidence="3 4">
    <name type="scientific">Paenibacillus profundus</name>
    <dbReference type="NCBI Taxonomy" id="1173085"/>
    <lineage>
        <taxon>Bacteria</taxon>
        <taxon>Bacillati</taxon>
        <taxon>Bacillota</taxon>
        <taxon>Bacilli</taxon>
        <taxon>Bacillales</taxon>
        <taxon>Paenibacillaceae</taxon>
        <taxon>Paenibacillus</taxon>
    </lineage>
</organism>
<keyword evidence="1" id="KW-0238">DNA-binding</keyword>
<reference evidence="3 4" key="1">
    <citation type="submission" date="2021-11" db="EMBL/GenBank/DDBJ databases">
        <title>Draft genome sequence of Paenibacillus profundus YoMME, a new Gram-positive bacteria with exoelectrogenic properties.</title>
        <authorList>
            <person name="Hubenova Y."/>
            <person name="Hubenova E."/>
            <person name="Manasiev Y."/>
            <person name="Peykov S."/>
            <person name="Mitov M."/>
        </authorList>
    </citation>
    <scope>NUCLEOTIDE SEQUENCE [LARGE SCALE GENOMIC DNA]</scope>
    <source>
        <strain evidence="3 4">YoMME</strain>
    </source>
</reference>
<dbReference type="PROSITE" id="PS50995">
    <property type="entry name" value="HTH_MARR_2"/>
    <property type="match status" value="1"/>
</dbReference>
<dbReference type="PANTHER" id="PTHR33164">
    <property type="entry name" value="TRANSCRIPTIONAL REGULATOR, MARR FAMILY"/>
    <property type="match status" value="1"/>
</dbReference>
<dbReference type="InterPro" id="IPR039422">
    <property type="entry name" value="MarR/SlyA-like"/>
</dbReference>
<dbReference type="SMART" id="SM00347">
    <property type="entry name" value="HTH_MARR"/>
    <property type="match status" value="1"/>
</dbReference>
<proteinExistence type="predicted"/>
<evidence type="ECO:0000313" key="4">
    <source>
        <dbReference type="Proteomes" id="UP001199916"/>
    </source>
</evidence>
<dbReference type="SUPFAM" id="SSF46785">
    <property type="entry name" value="Winged helix' DNA-binding domain"/>
    <property type="match status" value="1"/>
</dbReference>
<dbReference type="EMBL" id="JAJNBZ010000009">
    <property type="protein sequence ID" value="MCE5170327.1"/>
    <property type="molecule type" value="Genomic_DNA"/>
</dbReference>
<dbReference type="PANTHER" id="PTHR33164:SF101">
    <property type="entry name" value="TRANSCRIPTIONAL REPRESSOR MPRA"/>
    <property type="match status" value="1"/>
</dbReference>
<evidence type="ECO:0000256" key="1">
    <source>
        <dbReference type="ARBA" id="ARBA00023125"/>
    </source>
</evidence>
<sequence>MTDNTTAHKLLQAFMQFNKAEWNRRTIEGHKPSEMTVMFCIKKKMKPNTPGMMVSEISSLLHVTSPTITQLIKGLETKGLVERTIDPSDRRAVRIKLTDKGEKVTAKAEAVFNLSFNGLISYLGEEESNLLADLLFKVFTYYKENPVCLEDIESSGDDEA</sequence>
<dbReference type="Proteomes" id="UP001199916">
    <property type="component" value="Unassembled WGS sequence"/>
</dbReference>
<evidence type="ECO:0000259" key="2">
    <source>
        <dbReference type="PROSITE" id="PS50995"/>
    </source>
</evidence>
<protein>
    <submittedName>
        <fullName evidence="3">MarR family transcriptional regulator</fullName>
    </submittedName>
</protein>
<accession>A0ABS8YFJ9</accession>
<keyword evidence="4" id="KW-1185">Reference proteome</keyword>
<dbReference type="PRINTS" id="PR00598">
    <property type="entry name" value="HTHMARR"/>
</dbReference>
<dbReference type="Gene3D" id="1.10.10.10">
    <property type="entry name" value="Winged helix-like DNA-binding domain superfamily/Winged helix DNA-binding domain"/>
    <property type="match status" value="1"/>
</dbReference>
<dbReference type="Pfam" id="PF01047">
    <property type="entry name" value="MarR"/>
    <property type="match status" value="1"/>
</dbReference>